<feature type="non-terminal residue" evidence="1">
    <location>
        <position position="24"/>
    </location>
</feature>
<reference evidence="1" key="1">
    <citation type="submission" date="2018-05" db="EMBL/GenBank/DDBJ databases">
        <authorList>
            <person name="Lanie J.A."/>
            <person name="Ng W.-L."/>
            <person name="Kazmierczak K.M."/>
            <person name="Andrzejewski T.M."/>
            <person name="Davidsen T.M."/>
            <person name="Wayne K.J."/>
            <person name="Tettelin H."/>
            <person name="Glass J.I."/>
            <person name="Rusch D."/>
            <person name="Podicherti R."/>
            <person name="Tsui H.-C.T."/>
            <person name="Winkler M.E."/>
        </authorList>
    </citation>
    <scope>NUCLEOTIDE SEQUENCE</scope>
</reference>
<dbReference type="AlphaFoldDB" id="A0A382PJI6"/>
<dbReference type="EMBL" id="UINC01107864">
    <property type="protein sequence ID" value="SVC73554.1"/>
    <property type="molecule type" value="Genomic_DNA"/>
</dbReference>
<gene>
    <name evidence="1" type="ORF">METZ01_LOCUS326408</name>
</gene>
<organism evidence="1">
    <name type="scientific">marine metagenome</name>
    <dbReference type="NCBI Taxonomy" id="408172"/>
    <lineage>
        <taxon>unclassified sequences</taxon>
        <taxon>metagenomes</taxon>
        <taxon>ecological metagenomes</taxon>
    </lineage>
</organism>
<protein>
    <submittedName>
        <fullName evidence="1">Uncharacterized protein</fullName>
    </submittedName>
</protein>
<proteinExistence type="predicted"/>
<evidence type="ECO:0000313" key="1">
    <source>
        <dbReference type="EMBL" id="SVC73554.1"/>
    </source>
</evidence>
<name>A0A382PJI6_9ZZZZ</name>
<accession>A0A382PJI6</accession>
<sequence length="24" mass="2785">MVKELFGYGKKVENEKLEAMVDAR</sequence>